<protein>
    <submittedName>
        <fullName evidence="2">Uncharacterized protein</fullName>
    </submittedName>
</protein>
<accession>A0A4R5EJU4</accession>
<dbReference type="Gene3D" id="3.30.200.270">
    <property type="match status" value="1"/>
</dbReference>
<dbReference type="OrthoDB" id="33583at2"/>
<sequence>MVHRWLREVGEQTPELRDLEFAGLHERGGQISQLAARKHDGSIAHPRFWRTSHPSADEDAMKAAPPSDPYVQMSDEFIPGLGTLFVSPDTMPAGPFLAYDHAGKLSASIYMTPLEDLENGTADDELGIGSHAVSSVDVYYNAGIPGSRSRMHSGPLPRCASRRTELDSLRKGFPSSGQPFLSIIPVKTSPTFAHNSQRSGFDVNLSALSLEHPSLTPLSNKDYKIKAPAGLRPAAGFRRYLVLASTQRPAASL</sequence>
<evidence type="ECO:0000313" key="2">
    <source>
        <dbReference type="EMBL" id="TDE34640.1"/>
    </source>
</evidence>
<proteinExistence type="predicted"/>
<dbReference type="EMBL" id="SMFP01000018">
    <property type="protein sequence ID" value="TDE34640.1"/>
    <property type="molecule type" value="Genomic_DNA"/>
</dbReference>
<gene>
    <name evidence="2" type="ORF">E1B25_19070</name>
</gene>
<evidence type="ECO:0000256" key="1">
    <source>
        <dbReference type="SAM" id="MobiDB-lite"/>
    </source>
</evidence>
<comment type="caution">
    <text evidence="2">The sequence shown here is derived from an EMBL/GenBank/DDBJ whole genome shotgun (WGS) entry which is preliminary data.</text>
</comment>
<name>A0A4R5EJU4_9RHOB</name>
<organism evidence="2 3">
    <name type="scientific">Antarcticimicrobium sediminis</name>
    <dbReference type="NCBI Taxonomy" id="2546227"/>
    <lineage>
        <taxon>Bacteria</taxon>
        <taxon>Pseudomonadati</taxon>
        <taxon>Pseudomonadota</taxon>
        <taxon>Alphaproteobacteria</taxon>
        <taxon>Rhodobacterales</taxon>
        <taxon>Paracoccaceae</taxon>
        <taxon>Antarcticimicrobium</taxon>
    </lineage>
</organism>
<dbReference type="AlphaFoldDB" id="A0A4R5EJU4"/>
<feature type="region of interest" description="Disordered" evidence="1">
    <location>
        <begin position="46"/>
        <end position="66"/>
    </location>
</feature>
<dbReference type="RefSeq" id="WP_132831182.1">
    <property type="nucleotide sequence ID" value="NZ_SMFP01000018.1"/>
</dbReference>
<dbReference type="Proteomes" id="UP000294662">
    <property type="component" value="Unassembled WGS sequence"/>
</dbReference>
<reference evidence="2 3" key="1">
    <citation type="submission" date="2019-03" db="EMBL/GenBank/DDBJ databases">
        <authorList>
            <person name="Zhang S."/>
        </authorList>
    </citation>
    <scope>NUCLEOTIDE SEQUENCE [LARGE SCALE GENOMIC DNA]</scope>
    <source>
        <strain evidence="2 3">S4J41</strain>
    </source>
</reference>
<evidence type="ECO:0000313" key="3">
    <source>
        <dbReference type="Proteomes" id="UP000294662"/>
    </source>
</evidence>
<keyword evidence="3" id="KW-1185">Reference proteome</keyword>